<evidence type="ECO:0000256" key="6">
    <source>
        <dbReference type="ARBA" id="ARBA00022989"/>
    </source>
</evidence>
<sequence length="552" mass="61639">MEAQNYTATWLAEWLHSWPRLMISQGFMETNSTFAPDDYDYLEALTFWGAIPIAFLFLSLLFFLVYFCCWCCCCRHPKPKRRIPCLKCFLLLFTVLCLVALAVGFYGNQLMNTGVSDVADAAENANETIVKVETQVSIIDRTLSDDLTQSLEDLKGTFSLPISNVTVQEKLQELTSAMILYVEEAADSVVEVKQEIEKINVEFNEVASMIRHYEFLRWLVTIIVLCWEAIVCLLVFLGVCRSSRCVLFLVAALGLITLIICWTALGVKLFVSLGTSDFCVSPDVYITDQTAEFPLGEDVVEYYVYCYPDTDNPFQNPLKDGQTNLDLTQTNIHKVEKLAALYYPKAMSTVHVIVRGLNQTEAAIHQVAALVDCDVLHSEYMRAVTGVCYCALDGLALLLVSIAGAGFLFGLMVLVASCAWRRLATKKNYYKVEKTDGLYPKPQSDATPYLDAYYSHNTTMPAILRSPDPEVSSISSTGRGSVEIAQRANQYTGGPTTQQLPNGEQTLPLIRGSPPPAYHPVTVDHTPPPPTSIPPNPYDEYTVDQYRQICIH</sequence>
<keyword evidence="3 13" id="KW-0813">Transport</keyword>
<evidence type="ECO:0000256" key="13">
    <source>
        <dbReference type="RuleBase" id="RU361114"/>
    </source>
</evidence>
<evidence type="ECO:0000256" key="11">
    <source>
        <dbReference type="ARBA" id="ARBA00023214"/>
    </source>
</evidence>
<evidence type="ECO:0000256" key="2">
    <source>
        <dbReference type="ARBA" id="ARBA00009849"/>
    </source>
</evidence>
<dbReference type="InterPro" id="IPR006990">
    <property type="entry name" value="Tweety"/>
</dbReference>
<name>A0ABM0GMM4_SACKO</name>
<comment type="function">
    <text evidence="13">Probable chloride channel.</text>
</comment>
<feature type="transmembrane region" description="Helical" evidence="13">
    <location>
        <begin position="85"/>
        <end position="106"/>
    </location>
</feature>
<feature type="transmembrane region" description="Helical" evidence="13">
    <location>
        <begin position="215"/>
        <end position="239"/>
    </location>
</feature>
<keyword evidence="8 13" id="KW-0472">Membrane</keyword>
<evidence type="ECO:0000313" key="15">
    <source>
        <dbReference type="Proteomes" id="UP000694865"/>
    </source>
</evidence>
<evidence type="ECO:0000256" key="10">
    <source>
        <dbReference type="ARBA" id="ARBA00023180"/>
    </source>
</evidence>
<keyword evidence="15" id="KW-1185">Reference proteome</keyword>
<dbReference type="Pfam" id="PF04906">
    <property type="entry name" value="Tweety"/>
    <property type="match status" value="1"/>
</dbReference>
<dbReference type="PANTHER" id="PTHR12424">
    <property type="entry name" value="TWEETY-RELATED"/>
    <property type="match status" value="1"/>
</dbReference>
<comment type="similarity">
    <text evidence="2 13">Belongs to the tweety family.</text>
</comment>
<feature type="compositionally biased region" description="Pro residues" evidence="14">
    <location>
        <begin position="526"/>
        <end position="537"/>
    </location>
</feature>
<keyword evidence="5 13" id="KW-0812">Transmembrane</keyword>
<keyword evidence="6 13" id="KW-1133">Transmembrane helix</keyword>
<feature type="compositionally biased region" description="Polar residues" evidence="14">
    <location>
        <begin position="490"/>
        <end position="505"/>
    </location>
</feature>
<keyword evidence="11 13" id="KW-0868">Chloride</keyword>
<dbReference type="RefSeq" id="XP_002733275.1">
    <property type="nucleotide sequence ID" value="XM_002733229.2"/>
</dbReference>
<evidence type="ECO:0000256" key="7">
    <source>
        <dbReference type="ARBA" id="ARBA00023065"/>
    </source>
</evidence>
<organism evidence="15 16">
    <name type="scientific">Saccoglossus kowalevskii</name>
    <name type="common">Acorn worm</name>
    <dbReference type="NCBI Taxonomy" id="10224"/>
    <lineage>
        <taxon>Eukaryota</taxon>
        <taxon>Metazoa</taxon>
        <taxon>Hemichordata</taxon>
        <taxon>Enteropneusta</taxon>
        <taxon>Harrimaniidae</taxon>
        <taxon>Saccoglossus</taxon>
    </lineage>
</organism>
<feature type="transmembrane region" description="Helical" evidence="13">
    <location>
        <begin position="395"/>
        <end position="420"/>
    </location>
</feature>
<evidence type="ECO:0000256" key="1">
    <source>
        <dbReference type="ARBA" id="ARBA00004651"/>
    </source>
</evidence>
<feature type="transmembrane region" description="Helical" evidence="13">
    <location>
        <begin position="47"/>
        <end position="73"/>
    </location>
</feature>
<dbReference type="Gene3D" id="1.20.140.150">
    <property type="match status" value="1"/>
</dbReference>
<evidence type="ECO:0000256" key="12">
    <source>
        <dbReference type="ARBA" id="ARBA00023303"/>
    </source>
</evidence>
<keyword evidence="7 13" id="KW-0406">Ion transport</keyword>
<evidence type="ECO:0000256" key="3">
    <source>
        <dbReference type="ARBA" id="ARBA00022448"/>
    </source>
</evidence>
<protein>
    <recommendedName>
        <fullName evidence="13">Protein tweety homolog</fullName>
    </recommendedName>
</protein>
<evidence type="ECO:0000256" key="8">
    <source>
        <dbReference type="ARBA" id="ARBA00023136"/>
    </source>
</evidence>
<keyword evidence="10" id="KW-0325">Glycoprotein</keyword>
<evidence type="ECO:0000256" key="14">
    <source>
        <dbReference type="SAM" id="MobiDB-lite"/>
    </source>
</evidence>
<comment type="subcellular location">
    <subcellularLocation>
        <location evidence="1 13">Cell membrane</location>
        <topology evidence="1 13">Multi-pass membrane protein</topology>
    </subcellularLocation>
</comment>
<feature type="transmembrane region" description="Helical" evidence="13">
    <location>
        <begin position="246"/>
        <end position="265"/>
    </location>
</feature>
<reference evidence="16" key="1">
    <citation type="submission" date="2025-08" db="UniProtKB">
        <authorList>
            <consortium name="RefSeq"/>
        </authorList>
    </citation>
    <scope>IDENTIFICATION</scope>
    <source>
        <tissue evidence="16">Testes</tissue>
    </source>
</reference>
<feature type="region of interest" description="Disordered" evidence="14">
    <location>
        <begin position="490"/>
        <end position="539"/>
    </location>
</feature>
<keyword evidence="12 13" id="KW-0407">Ion channel</keyword>
<keyword evidence="4" id="KW-1003">Cell membrane</keyword>
<proteinExistence type="inferred from homology"/>
<evidence type="ECO:0000313" key="16">
    <source>
        <dbReference type="RefSeq" id="XP_002733275.1"/>
    </source>
</evidence>
<accession>A0ABM0GMM4</accession>
<evidence type="ECO:0000256" key="9">
    <source>
        <dbReference type="ARBA" id="ARBA00023173"/>
    </source>
</evidence>
<evidence type="ECO:0000256" key="5">
    <source>
        <dbReference type="ARBA" id="ARBA00022692"/>
    </source>
</evidence>
<gene>
    <name evidence="16" type="primary">LOC100371914</name>
</gene>
<dbReference type="PANTHER" id="PTHR12424:SF8">
    <property type="entry name" value="PROTEIN TWEETY"/>
    <property type="match status" value="1"/>
</dbReference>
<keyword evidence="9 13" id="KW-0869">Chloride channel</keyword>
<dbReference type="GeneID" id="100371914"/>
<evidence type="ECO:0000256" key="4">
    <source>
        <dbReference type="ARBA" id="ARBA00022475"/>
    </source>
</evidence>
<dbReference type="Proteomes" id="UP000694865">
    <property type="component" value="Unplaced"/>
</dbReference>